<gene>
    <name evidence="2" type="ORF">ABEB36_014486</name>
</gene>
<evidence type="ECO:0000313" key="3">
    <source>
        <dbReference type="Proteomes" id="UP001566132"/>
    </source>
</evidence>
<name>A0ABD1E408_HYPHA</name>
<reference evidence="2 3" key="1">
    <citation type="submission" date="2024-05" db="EMBL/GenBank/DDBJ databases">
        <title>Genetic variation in Jamaican populations of the coffee berry borer (Hypothenemus hampei).</title>
        <authorList>
            <person name="Errbii M."/>
            <person name="Myrie A."/>
        </authorList>
    </citation>
    <scope>NUCLEOTIDE SEQUENCE [LARGE SCALE GENOMIC DNA]</scope>
    <source>
        <strain evidence="2">JA-Hopewell-2020-01-JO</strain>
        <tissue evidence="2">Whole body</tissue>
    </source>
</reference>
<dbReference type="EMBL" id="JBDJPC010000013">
    <property type="protein sequence ID" value="KAL1488687.1"/>
    <property type="molecule type" value="Genomic_DNA"/>
</dbReference>
<feature type="region of interest" description="Disordered" evidence="1">
    <location>
        <begin position="56"/>
        <end position="77"/>
    </location>
</feature>
<comment type="caution">
    <text evidence="2">The sequence shown here is derived from an EMBL/GenBank/DDBJ whole genome shotgun (WGS) entry which is preliminary data.</text>
</comment>
<sequence>MPGKILHSQARNLVANLLEYFEAERDNKGPLISRVADALKIFVGTVASIKKCKDQHKLLTSPGTSRPRQKLKTRDLDENTKMDVRNALYTHGQNSFIGEYHAVRRYSIT</sequence>
<organism evidence="2 3">
    <name type="scientific">Hypothenemus hampei</name>
    <name type="common">Coffee berry borer</name>
    <dbReference type="NCBI Taxonomy" id="57062"/>
    <lineage>
        <taxon>Eukaryota</taxon>
        <taxon>Metazoa</taxon>
        <taxon>Ecdysozoa</taxon>
        <taxon>Arthropoda</taxon>
        <taxon>Hexapoda</taxon>
        <taxon>Insecta</taxon>
        <taxon>Pterygota</taxon>
        <taxon>Neoptera</taxon>
        <taxon>Endopterygota</taxon>
        <taxon>Coleoptera</taxon>
        <taxon>Polyphaga</taxon>
        <taxon>Cucujiformia</taxon>
        <taxon>Curculionidae</taxon>
        <taxon>Scolytinae</taxon>
        <taxon>Hypothenemus</taxon>
    </lineage>
</organism>
<keyword evidence="3" id="KW-1185">Reference proteome</keyword>
<accession>A0ABD1E408</accession>
<proteinExistence type="predicted"/>
<protein>
    <submittedName>
        <fullName evidence="2">Uncharacterized protein</fullName>
    </submittedName>
</protein>
<dbReference type="Proteomes" id="UP001566132">
    <property type="component" value="Unassembled WGS sequence"/>
</dbReference>
<evidence type="ECO:0000313" key="2">
    <source>
        <dbReference type="EMBL" id="KAL1488687.1"/>
    </source>
</evidence>
<dbReference type="AlphaFoldDB" id="A0ABD1E408"/>
<evidence type="ECO:0000256" key="1">
    <source>
        <dbReference type="SAM" id="MobiDB-lite"/>
    </source>
</evidence>